<keyword evidence="2" id="KW-0963">Cytoplasm</keyword>
<dbReference type="Pfam" id="PF02580">
    <property type="entry name" value="Tyr_Deacylase"/>
    <property type="match status" value="1"/>
</dbReference>
<comment type="catalytic activity">
    <reaction evidence="2">
        <text>glycyl-tRNA(Ala) + H2O = tRNA(Ala) + glycine + H(+)</text>
        <dbReference type="Rhea" id="RHEA:53744"/>
        <dbReference type="Rhea" id="RHEA-COMP:9657"/>
        <dbReference type="Rhea" id="RHEA-COMP:13640"/>
        <dbReference type="ChEBI" id="CHEBI:15377"/>
        <dbReference type="ChEBI" id="CHEBI:15378"/>
        <dbReference type="ChEBI" id="CHEBI:57305"/>
        <dbReference type="ChEBI" id="CHEBI:78442"/>
        <dbReference type="ChEBI" id="CHEBI:78522"/>
    </reaction>
</comment>
<dbReference type="PANTHER" id="PTHR10472">
    <property type="entry name" value="D-TYROSYL-TRNA TYR DEACYLASE"/>
    <property type="match status" value="1"/>
</dbReference>
<dbReference type="CDD" id="cd00563">
    <property type="entry name" value="Dtyr_deacylase"/>
    <property type="match status" value="1"/>
</dbReference>
<reference evidence="3 4" key="1">
    <citation type="journal article" date="2020" name="Microorganisms">
        <title>Simultaneous Genome Sequencing of Prosthecochloris ethylica and Desulfuromonas acetoxidans within a Syntrophic Mixture Reveals Unique Pili and Protein Interactions.</title>
        <authorList>
            <person name="Kyndt J.A."/>
            <person name="Van Beeumen J.J."/>
            <person name="Meyer T.E."/>
        </authorList>
    </citation>
    <scope>NUCLEOTIDE SEQUENCE [LARGE SCALE GENOMIC DNA]</scope>
    <source>
        <strain evidence="3 4">N3</strain>
    </source>
</reference>
<dbReference type="EC" id="3.1.1.-" evidence="2"/>
<dbReference type="HAMAP" id="MF_00518">
    <property type="entry name" value="Deacylase_Dtd"/>
    <property type="match status" value="1"/>
</dbReference>
<comment type="domain">
    <text evidence="2">A Gly-cisPro motif from one monomer fits into the active site of the other monomer to allow specific chiral rejection of L-amino acids.</text>
</comment>
<proteinExistence type="inferred from homology"/>
<dbReference type="Proteomes" id="UP000619838">
    <property type="component" value="Unassembled WGS sequence"/>
</dbReference>
<name>A0ABR9XNH7_9CHLB</name>
<dbReference type="Gene3D" id="3.50.80.10">
    <property type="entry name" value="D-tyrosyl-tRNA(Tyr) deacylase"/>
    <property type="match status" value="1"/>
</dbReference>
<evidence type="ECO:0000256" key="2">
    <source>
        <dbReference type="HAMAP-Rule" id="MF_00518"/>
    </source>
</evidence>
<comment type="catalytic activity">
    <reaction evidence="2">
        <text>a D-aminoacyl-tRNA + H2O = a tRNA + a D-alpha-amino acid + H(+)</text>
        <dbReference type="Rhea" id="RHEA:13953"/>
        <dbReference type="Rhea" id="RHEA-COMP:10123"/>
        <dbReference type="Rhea" id="RHEA-COMP:10124"/>
        <dbReference type="ChEBI" id="CHEBI:15377"/>
        <dbReference type="ChEBI" id="CHEBI:15378"/>
        <dbReference type="ChEBI" id="CHEBI:59871"/>
        <dbReference type="ChEBI" id="CHEBI:78442"/>
        <dbReference type="ChEBI" id="CHEBI:79333"/>
        <dbReference type="EC" id="3.1.1.96"/>
    </reaction>
</comment>
<accession>A0ABR9XNH7</accession>
<keyword evidence="4" id="KW-1185">Reference proteome</keyword>
<keyword evidence="2" id="KW-0694">RNA-binding</keyword>
<dbReference type="InterPro" id="IPR003732">
    <property type="entry name" value="Daa-tRNA_deacyls_DTD"/>
</dbReference>
<sequence length="147" mass="15754">MRTVVQRVSEAAVHVDGREEGAIGPGLLVLLGVAPGDGDDEIAWMVRKLLRLRIFEDDSGRMNRSVSDAGGSLLVVSQFTLYGDASRGNRPGFSASAPYETARRIYCRFVDALRAASPLRVETGSFGAAMEVQLCNDGPVTLIIDSP</sequence>
<dbReference type="RefSeq" id="WP_175186844.1">
    <property type="nucleotide sequence ID" value="NZ_JABVZQ010000002.1"/>
</dbReference>
<organism evidence="3 4">
    <name type="scientific">Prosthecochloris ethylica</name>
    <dbReference type="NCBI Taxonomy" id="2743976"/>
    <lineage>
        <taxon>Bacteria</taxon>
        <taxon>Pseudomonadati</taxon>
        <taxon>Chlorobiota</taxon>
        <taxon>Chlorobiia</taxon>
        <taxon>Chlorobiales</taxon>
        <taxon>Chlorobiaceae</taxon>
        <taxon>Prosthecochloris</taxon>
    </lineage>
</organism>
<dbReference type="PANTHER" id="PTHR10472:SF5">
    <property type="entry name" value="D-AMINOACYL-TRNA DEACYLASE 1"/>
    <property type="match status" value="1"/>
</dbReference>
<dbReference type="EMBL" id="JADGII010000001">
    <property type="protein sequence ID" value="MBF0635601.1"/>
    <property type="molecule type" value="Genomic_DNA"/>
</dbReference>
<dbReference type="InterPro" id="IPR023509">
    <property type="entry name" value="DTD-like_sf"/>
</dbReference>
<keyword evidence="2 3" id="KW-0378">Hydrolase</keyword>
<evidence type="ECO:0000313" key="4">
    <source>
        <dbReference type="Proteomes" id="UP000619838"/>
    </source>
</evidence>
<comment type="subunit">
    <text evidence="2">Homodimer.</text>
</comment>
<dbReference type="SUPFAM" id="SSF69500">
    <property type="entry name" value="DTD-like"/>
    <property type="match status" value="1"/>
</dbReference>
<comment type="function">
    <text evidence="2">An aminoacyl-tRNA editing enzyme that deacylates mischarged D-aminoacyl-tRNAs. Also deacylates mischarged glycyl-tRNA(Ala), protecting cells against glycine mischarging by AlaRS. Acts via tRNA-based rather than protein-based catalysis; rejects L-amino acids rather than detecting D-amino acids in the active site. By recycling D-aminoacyl-tRNA to D-amino acids and free tRNA molecules, this enzyme counteracts the toxicity associated with the formation of D-aminoacyl-tRNA entities in vivo and helps enforce protein L-homochirality.</text>
</comment>
<gene>
    <name evidence="2" type="primary">dtd</name>
    <name evidence="3" type="ORF">INT08_00200</name>
</gene>
<dbReference type="NCBIfam" id="TIGR00256">
    <property type="entry name" value="D-aminoacyl-tRNA deacylase"/>
    <property type="match status" value="1"/>
</dbReference>
<comment type="similarity">
    <text evidence="1 2">Belongs to the DTD family.</text>
</comment>
<keyword evidence="2" id="KW-0820">tRNA-binding</keyword>
<evidence type="ECO:0000256" key="1">
    <source>
        <dbReference type="ARBA" id="ARBA00009673"/>
    </source>
</evidence>
<dbReference type="GO" id="GO:0051499">
    <property type="term" value="F:D-aminoacyl-tRNA deacylase activity"/>
    <property type="evidence" value="ECO:0007669"/>
    <property type="project" value="UniProtKB-EC"/>
</dbReference>
<evidence type="ECO:0000313" key="3">
    <source>
        <dbReference type="EMBL" id="MBF0635601.1"/>
    </source>
</evidence>
<comment type="caution">
    <text evidence="3">The sequence shown here is derived from an EMBL/GenBank/DDBJ whole genome shotgun (WGS) entry which is preliminary data.</text>
</comment>
<dbReference type="EC" id="3.1.1.96" evidence="2"/>
<protein>
    <recommendedName>
        <fullName evidence="2">D-aminoacyl-tRNA deacylase</fullName>
        <shortName evidence="2">DTD</shortName>
        <ecNumber evidence="2">3.1.1.96</ecNumber>
    </recommendedName>
    <alternativeName>
        <fullName evidence="2">Gly-tRNA(Ala) deacylase</fullName>
        <ecNumber evidence="2">3.1.1.-</ecNumber>
    </alternativeName>
</protein>
<comment type="subcellular location">
    <subcellularLocation>
        <location evidence="2">Cytoplasm</location>
    </subcellularLocation>
</comment>
<feature type="short sequence motif" description="Gly-cisPro motif, important for rejection of L-amino acids" evidence="2">
    <location>
        <begin position="138"/>
        <end position="139"/>
    </location>
</feature>